<protein>
    <submittedName>
        <fullName evidence="1">HAD-IA family hydrolase</fullName>
    </submittedName>
</protein>
<gene>
    <name evidence="1" type="ORF">F5544_20120</name>
</gene>
<dbReference type="NCBIfam" id="TIGR01509">
    <property type="entry name" value="HAD-SF-IA-v3"/>
    <property type="match status" value="1"/>
</dbReference>
<dbReference type="GO" id="GO:0016787">
    <property type="term" value="F:hydrolase activity"/>
    <property type="evidence" value="ECO:0007669"/>
    <property type="project" value="UniProtKB-KW"/>
</dbReference>
<dbReference type="PRINTS" id="PR00413">
    <property type="entry name" value="HADHALOGNASE"/>
</dbReference>
<dbReference type="KEGG" id="nah:F5544_20120"/>
<keyword evidence="2" id="KW-1185">Reference proteome</keyword>
<dbReference type="RefSeq" id="WP_167474647.1">
    <property type="nucleotide sequence ID" value="NZ_CP046172.1"/>
</dbReference>
<evidence type="ECO:0000313" key="2">
    <source>
        <dbReference type="Proteomes" id="UP000503540"/>
    </source>
</evidence>
<accession>A0A6G9YFH7</accession>
<dbReference type="Proteomes" id="UP000503540">
    <property type="component" value="Chromosome"/>
</dbReference>
<reference evidence="1 2" key="1">
    <citation type="journal article" date="2019" name="ACS Chem. Biol.">
        <title>Identification and Mobilization of a Cryptic Antibiotic Biosynthesis Gene Locus from a Human-Pathogenic Nocardia Isolate.</title>
        <authorList>
            <person name="Herisse M."/>
            <person name="Ishida K."/>
            <person name="Porter J.L."/>
            <person name="Howden B."/>
            <person name="Hertweck C."/>
            <person name="Stinear T.P."/>
            <person name="Pidot S.J."/>
        </authorList>
    </citation>
    <scope>NUCLEOTIDE SEQUENCE [LARGE SCALE GENOMIC DNA]</scope>
    <source>
        <strain evidence="1 2">AUSMDU00012717</strain>
    </source>
</reference>
<dbReference type="Gene3D" id="3.40.50.1000">
    <property type="entry name" value="HAD superfamily/HAD-like"/>
    <property type="match status" value="1"/>
</dbReference>
<proteinExistence type="predicted"/>
<dbReference type="SFLD" id="SFLDS00003">
    <property type="entry name" value="Haloacid_Dehalogenase"/>
    <property type="match status" value="1"/>
</dbReference>
<sequence length="218" mass="23038">MAIAAVVFDMDGVLIDSEPVWERVRRGYVAERGGTWLPDTQTRLMGMSTGEWSAYLSADLRVGAEPGQVAADVIARMAEHYDTEVPLLPGAVDAVRRLRERWPLGLASSSPRTLIDVVLKHTGLADCFDVTCSTEEVERGKPAPDVYLTVTAALGVRPEVCAAIEDSSNGLRAAHAAGLRVIAAPRPEYPVAADAADLAAATIGSLDELTAELVAGSA</sequence>
<dbReference type="SFLD" id="SFLDG01129">
    <property type="entry name" value="C1.5:_HAD__Beta-PGM__Phosphata"/>
    <property type="match status" value="1"/>
</dbReference>
<name>A0A6G9YFH7_9NOCA</name>
<dbReference type="InterPro" id="IPR023198">
    <property type="entry name" value="PGP-like_dom2"/>
</dbReference>
<dbReference type="PANTHER" id="PTHR18901">
    <property type="entry name" value="2-DEOXYGLUCOSE-6-PHOSPHATE PHOSPHATASE 2"/>
    <property type="match status" value="1"/>
</dbReference>
<keyword evidence="1" id="KW-0378">Hydrolase</keyword>
<dbReference type="InterPro" id="IPR036412">
    <property type="entry name" value="HAD-like_sf"/>
</dbReference>
<dbReference type="Gene3D" id="1.10.150.240">
    <property type="entry name" value="Putative phosphatase, domain 2"/>
    <property type="match status" value="1"/>
</dbReference>
<organism evidence="1 2">
    <name type="scientific">Nocardia arthritidis</name>
    <dbReference type="NCBI Taxonomy" id="228602"/>
    <lineage>
        <taxon>Bacteria</taxon>
        <taxon>Bacillati</taxon>
        <taxon>Actinomycetota</taxon>
        <taxon>Actinomycetes</taxon>
        <taxon>Mycobacteriales</taxon>
        <taxon>Nocardiaceae</taxon>
        <taxon>Nocardia</taxon>
    </lineage>
</organism>
<dbReference type="AlphaFoldDB" id="A0A6G9YFH7"/>
<dbReference type="SFLD" id="SFLDG01135">
    <property type="entry name" value="C1.5.6:_HAD__Beta-PGM__Phospha"/>
    <property type="match status" value="1"/>
</dbReference>
<dbReference type="SUPFAM" id="SSF56784">
    <property type="entry name" value="HAD-like"/>
    <property type="match status" value="1"/>
</dbReference>
<dbReference type="InterPro" id="IPR006439">
    <property type="entry name" value="HAD-SF_hydro_IA"/>
</dbReference>
<dbReference type="Pfam" id="PF00702">
    <property type="entry name" value="Hydrolase"/>
    <property type="match status" value="1"/>
</dbReference>
<dbReference type="InterPro" id="IPR023214">
    <property type="entry name" value="HAD_sf"/>
</dbReference>
<dbReference type="PANTHER" id="PTHR18901:SF38">
    <property type="entry name" value="PSEUDOURIDINE-5'-PHOSPHATASE"/>
    <property type="match status" value="1"/>
</dbReference>
<evidence type="ECO:0000313" key="1">
    <source>
        <dbReference type="EMBL" id="QIS11890.1"/>
    </source>
</evidence>
<dbReference type="EMBL" id="CP046172">
    <property type="protein sequence ID" value="QIS11890.1"/>
    <property type="molecule type" value="Genomic_DNA"/>
</dbReference>